<evidence type="ECO:0000259" key="6">
    <source>
        <dbReference type="PROSITE" id="PS50245"/>
    </source>
</evidence>
<dbReference type="Gene3D" id="2.30.30.190">
    <property type="entry name" value="CAP Gly-rich-like domain"/>
    <property type="match status" value="1"/>
</dbReference>
<organism evidence="7 8">
    <name type="scientific">Trichoplax adhaerens</name>
    <name type="common">Trichoplax reptans</name>
    <dbReference type="NCBI Taxonomy" id="10228"/>
    <lineage>
        <taxon>Eukaryota</taxon>
        <taxon>Metazoa</taxon>
        <taxon>Placozoa</taxon>
        <taxon>Uniplacotomia</taxon>
        <taxon>Trichoplacea</taxon>
        <taxon>Trichoplacidae</taxon>
        <taxon>Trichoplax</taxon>
    </lineage>
</organism>
<keyword evidence="3" id="KW-0143">Chaperone</keyword>
<dbReference type="GeneID" id="6750613"/>
<dbReference type="PROSITE" id="PS50245">
    <property type="entry name" value="CAP_GLY_2"/>
    <property type="match status" value="1"/>
</dbReference>
<evidence type="ECO:0000256" key="2">
    <source>
        <dbReference type="ARBA" id="ARBA00022490"/>
    </source>
</evidence>
<dbReference type="CTD" id="6750613"/>
<dbReference type="HOGENOM" id="CLU_067577_4_1_1"/>
<sequence>MDNDQSLLGSYPVEDNMIIHAIDTDPSRKAGEFEDVSRVEKYEMEEGTYDKLPDSVRAFKKKNKIGRFSEDFEKKQQEKEELERKESERVQVGSRCEVTLDNSMKRRGVVKFVGKTHFKPGYWVGVQYDEPYGKNDGSIDGKKYFECPPKYGSFVKPSFVQTGDFPEDLDLSDDEI</sequence>
<gene>
    <name evidence="7" type="ORF">TRIADDRAFT_53386</name>
</gene>
<keyword evidence="5" id="KW-0175">Coiled coil</keyword>
<dbReference type="SMART" id="SM01052">
    <property type="entry name" value="CAP_GLY"/>
    <property type="match status" value="1"/>
</dbReference>
<dbReference type="PANTHER" id="PTHR18916">
    <property type="entry name" value="DYNACTIN 1-RELATED MICROTUBULE-BINDING"/>
    <property type="match status" value="1"/>
</dbReference>
<dbReference type="InParanoid" id="B3RP32"/>
<dbReference type="GO" id="GO:0005829">
    <property type="term" value="C:cytosol"/>
    <property type="evidence" value="ECO:0007669"/>
    <property type="project" value="UniProtKB-ARBA"/>
</dbReference>
<name>B3RP32_TRIAD</name>
<dbReference type="PANTHER" id="PTHR18916:SF85">
    <property type="entry name" value="TUBULIN-FOLDING COFACTOR B"/>
    <property type="match status" value="1"/>
</dbReference>
<comment type="similarity">
    <text evidence="4">Belongs to the TBCB family.</text>
</comment>
<reference evidence="7 8" key="1">
    <citation type="journal article" date="2008" name="Nature">
        <title>The Trichoplax genome and the nature of placozoans.</title>
        <authorList>
            <person name="Srivastava M."/>
            <person name="Begovic E."/>
            <person name="Chapman J."/>
            <person name="Putnam N.H."/>
            <person name="Hellsten U."/>
            <person name="Kawashima T."/>
            <person name="Kuo A."/>
            <person name="Mitros T."/>
            <person name="Salamov A."/>
            <person name="Carpenter M.L."/>
            <person name="Signorovitch A.Y."/>
            <person name="Moreno M.A."/>
            <person name="Kamm K."/>
            <person name="Grimwood J."/>
            <person name="Schmutz J."/>
            <person name="Shapiro H."/>
            <person name="Grigoriev I.V."/>
            <person name="Buss L.W."/>
            <person name="Schierwater B."/>
            <person name="Dellaporta S.L."/>
            <person name="Rokhsar D.S."/>
        </authorList>
    </citation>
    <scope>NUCLEOTIDE SEQUENCE [LARGE SCALE GENOMIC DNA]</scope>
    <source>
        <strain evidence="7 8">Grell-BS-1999</strain>
    </source>
</reference>
<dbReference type="PhylomeDB" id="B3RP32"/>
<evidence type="ECO:0000256" key="1">
    <source>
        <dbReference type="ARBA" id="ARBA00004496"/>
    </source>
</evidence>
<accession>B3RP32</accession>
<dbReference type="EMBL" id="DS985242">
    <property type="protein sequence ID" value="EDV28120.1"/>
    <property type="molecule type" value="Genomic_DNA"/>
</dbReference>
<evidence type="ECO:0000313" key="7">
    <source>
        <dbReference type="EMBL" id="EDV28120.1"/>
    </source>
</evidence>
<dbReference type="OMA" id="LELASCM"/>
<dbReference type="STRING" id="10228.B3RP32"/>
<evidence type="ECO:0000256" key="5">
    <source>
        <dbReference type="SAM" id="Coils"/>
    </source>
</evidence>
<dbReference type="KEGG" id="tad:TRIADDRAFT_53386"/>
<dbReference type="InterPro" id="IPR036859">
    <property type="entry name" value="CAP-Gly_dom_sf"/>
</dbReference>
<protein>
    <recommendedName>
        <fullName evidence="6">CAP-Gly domain-containing protein</fullName>
    </recommendedName>
</protein>
<keyword evidence="2" id="KW-0963">Cytoplasm</keyword>
<evidence type="ECO:0000256" key="3">
    <source>
        <dbReference type="ARBA" id="ARBA00023186"/>
    </source>
</evidence>
<dbReference type="RefSeq" id="XP_002109954.1">
    <property type="nucleotide sequence ID" value="XM_002109918.1"/>
</dbReference>
<dbReference type="OrthoDB" id="5295208at2759"/>
<dbReference type="InterPro" id="IPR000626">
    <property type="entry name" value="Ubiquitin-like_dom"/>
</dbReference>
<dbReference type="AlphaFoldDB" id="B3RP32"/>
<dbReference type="PROSITE" id="PS00845">
    <property type="entry name" value="CAP_GLY_1"/>
    <property type="match status" value="1"/>
</dbReference>
<evidence type="ECO:0000256" key="4">
    <source>
        <dbReference type="ARBA" id="ARBA00025779"/>
    </source>
</evidence>
<dbReference type="FunCoup" id="B3RP32">
    <property type="interactions" value="1630"/>
</dbReference>
<evidence type="ECO:0000313" key="8">
    <source>
        <dbReference type="Proteomes" id="UP000009022"/>
    </source>
</evidence>
<dbReference type="Gene3D" id="3.10.20.90">
    <property type="entry name" value="Phosphatidylinositol 3-kinase Catalytic Subunit, Chain A, domain 1"/>
    <property type="match status" value="1"/>
</dbReference>
<dbReference type="InterPro" id="IPR000938">
    <property type="entry name" value="CAP-Gly_domain"/>
</dbReference>
<dbReference type="Proteomes" id="UP000009022">
    <property type="component" value="Unassembled WGS sequence"/>
</dbReference>
<keyword evidence="8" id="KW-1185">Reference proteome</keyword>
<feature type="coiled-coil region" evidence="5">
    <location>
        <begin position="65"/>
        <end position="95"/>
    </location>
</feature>
<feature type="domain" description="CAP-Gly" evidence="6">
    <location>
        <begin position="114"/>
        <end position="156"/>
    </location>
</feature>
<proteinExistence type="inferred from homology"/>
<dbReference type="Pfam" id="PF01302">
    <property type="entry name" value="CAP_GLY"/>
    <property type="match status" value="1"/>
</dbReference>
<dbReference type="eggNOG" id="KOG3206">
    <property type="taxonomic scope" value="Eukaryota"/>
</dbReference>
<dbReference type="FunFam" id="2.30.30.190:FF:000013">
    <property type="entry name" value="Tubulin-folding cofactor B"/>
    <property type="match status" value="1"/>
</dbReference>
<dbReference type="Pfam" id="PF14560">
    <property type="entry name" value="Ubiquitin_2"/>
    <property type="match status" value="1"/>
</dbReference>
<comment type="subcellular location">
    <subcellularLocation>
        <location evidence="1">Cytoplasm</location>
    </subcellularLocation>
</comment>
<dbReference type="SUPFAM" id="SSF74924">
    <property type="entry name" value="Cap-Gly domain"/>
    <property type="match status" value="1"/>
</dbReference>